<keyword evidence="12 14" id="KW-0472">Membrane</keyword>
<reference evidence="16" key="1">
    <citation type="journal article" date="2019" name="Plant J.">
        <title>Chlorella vulgaris genome assembly and annotation reveals the molecular basis for metabolic acclimation to high light conditions.</title>
        <authorList>
            <person name="Cecchin M."/>
            <person name="Marcolungo L."/>
            <person name="Rossato M."/>
            <person name="Girolomoni L."/>
            <person name="Cosentino E."/>
            <person name="Cuine S."/>
            <person name="Li-Beisson Y."/>
            <person name="Delledonne M."/>
            <person name="Ballottari M."/>
        </authorList>
    </citation>
    <scope>NUCLEOTIDE SEQUENCE</scope>
    <source>
        <strain evidence="16">211/11P</strain>
    </source>
</reference>
<feature type="region of interest" description="Disordered" evidence="15">
    <location>
        <begin position="1"/>
        <end position="49"/>
    </location>
</feature>
<keyword evidence="9 14" id="KW-0256">Endoplasmic reticulum</keyword>
<evidence type="ECO:0000256" key="1">
    <source>
        <dbReference type="ARBA" id="ARBA00004477"/>
    </source>
</evidence>
<dbReference type="GO" id="GO:0004144">
    <property type="term" value="F:diacylglycerol O-acyltransferase activity"/>
    <property type="evidence" value="ECO:0007669"/>
    <property type="project" value="TreeGrafter"/>
</dbReference>
<name>A0A9D4TIM1_CHLVU</name>
<keyword evidence="5" id="KW-0444">Lipid biosynthesis</keyword>
<reference evidence="16" key="2">
    <citation type="submission" date="2020-11" db="EMBL/GenBank/DDBJ databases">
        <authorList>
            <person name="Cecchin M."/>
            <person name="Marcolungo L."/>
            <person name="Rossato M."/>
            <person name="Girolomoni L."/>
            <person name="Cosentino E."/>
            <person name="Cuine S."/>
            <person name="Li-Beisson Y."/>
            <person name="Delledonne M."/>
            <person name="Ballottari M."/>
        </authorList>
    </citation>
    <scope>NUCLEOTIDE SEQUENCE</scope>
    <source>
        <strain evidence="16">211/11P</strain>
        <tissue evidence="16">Whole cell</tissue>
    </source>
</reference>
<keyword evidence="11" id="KW-0443">Lipid metabolism</keyword>
<evidence type="ECO:0000256" key="12">
    <source>
        <dbReference type="ARBA" id="ARBA00023136"/>
    </source>
</evidence>
<evidence type="ECO:0000256" key="7">
    <source>
        <dbReference type="ARBA" id="ARBA00022692"/>
    </source>
</evidence>
<evidence type="ECO:0000313" key="17">
    <source>
        <dbReference type="Proteomes" id="UP001055712"/>
    </source>
</evidence>
<evidence type="ECO:0000256" key="2">
    <source>
        <dbReference type="ARBA" id="ARBA00004771"/>
    </source>
</evidence>
<keyword evidence="6 14" id="KW-0808">Transferase</keyword>
<comment type="pathway">
    <text evidence="3">Lipid metabolism.</text>
</comment>
<dbReference type="Proteomes" id="UP001055712">
    <property type="component" value="Unassembled WGS sequence"/>
</dbReference>
<comment type="similarity">
    <text evidence="4 14">Belongs to the diacylglycerol acyltransferase family.</text>
</comment>
<accession>A0A9D4TIM1</accession>
<evidence type="ECO:0000256" key="11">
    <source>
        <dbReference type="ARBA" id="ARBA00023098"/>
    </source>
</evidence>
<proteinExistence type="inferred from homology"/>
<sequence>MESPAPSGGGQASPSLTESPTIVERSRESPARPRHESSDEWEVIQQKTRHRHPSIPQKLAALFYNLSFGGGIYSTLLALWLCTLLPPLTLLLAAYYAWVWLGAGMDAAKIGSYPKPLRRWALWRACAAYFPARLHRTVELPPGKPYIFCTHPHGVLSCGSWLAFATEALGFSSLFPGIDCRVLTLSINFRSILFREYLLLHGVCDVSKHTCLALLGAGKSIMIAVGGGTESLFARPGANQLVLRKRKGFIKVALRSGASLVPVYVFGENSTFRTANEQVSVSLLHRFQRRLTKLTGFTVPLFYGTGLVLPWGFLPFPVPLEVVVGEPLEVERFSGDEGSAEFQALVDCLHARYVAALTKLFDSNKEKFAKGEADLELVE</sequence>
<feature type="transmembrane region" description="Helical" evidence="14">
    <location>
        <begin position="87"/>
        <end position="108"/>
    </location>
</feature>
<evidence type="ECO:0000256" key="13">
    <source>
        <dbReference type="ARBA" id="ARBA00023315"/>
    </source>
</evidence>
<keyword evidence="13" id="KW-0012">Acyltransferase</keyword>
<keyword evidence="17" id="KW-1185">Reference proteome</keyword>
<comment type="subcellular location">
    <subcellularLocation>
        <location evidence="1 14">Endoplasmic reticulum membrane</location>
        <topology evidence="1 14">Multi-pass membrane protein</topology>
    </subcellularLocation>
</comment>
<evidence type="ECO:0000256" key="14">
    <source>
        <dbReference type="RuleBase" id="RU367023"/>
    </source>
</evidence>
<dbReference type="Pfam" id="PF03982">
    <property type="entry name" value="DAGAT"/>
    <property type="match status" value="1"/>
</dbReference>
<evidence type="ECO:0000313" key="16">
    <source>
        <dbReference type="EMBL" id="KAI3426411.1"/>
    </source>
</evidence>
<keyword evidence="8" id="KW-0319">Glycerol metabolism</keyword>
<evidence type="ECO:0000256" key="10">
    <source>
        <dbReference type="ARBA" id="ARBA00022989"/>
    </source>
</evidence>
<dbReference type="OrthoDB" id="264532at2759"/>
<evidence type="ECO:0000256" key="5">
    <source>
        <dbReference type="ARBA" id="ARBA00022516"/>
    </source>
</evidence>
<keyword evidence="10 14" id="KW-1133">Transmembrane helix</keyword>
<comment type="pathway">
    <text evidence="2">Glycerolipid metabolism; triacylglycerol biosynthesis.</text>
</comment>
<dbReference type="PANTHER" id="PTHR12317">
    <property type="entry name" value="DIACYLGLYCEROL O-ACYLTRANSFERASE"/>
    <property type="match status" value="1"/>
</dbReference>
<feature type="compositionally biased region" description="Basic and acidic residues" evidence="15">
    <location>
        <begin position="24"/>
        <end position="38"/>
    </location>
</feature>
<evidence type="ECO:0000256" key="3">
    <source>
        <dbReference type="ARBA" id="ARBA00005189"/>
    </source>
</evidence>
<evidence type="ECO:0000256" key="4">
    <source>
        <dbReference type="ARBA" id="ARBA00005420"/>
    </source>
</evidence>
<dbReference type="EMBL" id="SIDB01000011">
    <property type="protein sequence ID" value="KAI3426411.1"/>
    <property type="molecule type" value="Genomic_DNA"/>
</dbReference>
<comment type="caution">
    <text evidence="16">The sequence shown here is derived from an EMBL/GenBank/DDBJ whole genome shotgun (WGS) entry which is preliminary data.</text>
</comment>
<feature type="transmembrane region" description="Helical" evidence="14">
    <location>
        <begin position="294"/>
        <end position="314"/>
    </location>
</feature>
<evidence type="ECO:0000256" key="6">
    <source>
        <dbReference type="ARBA" id="ARBA00022679"/>
    </source>
</evidence>
<dbReference type="InterPro" id="IPR007130">
    <property type="entry name" value="DAGAT"/>
</dbReference>
<dbReference type="GO" id="GO:0006071">
    <property type="term" value="P:glycerol metabolic process"/>
    <property type="evidence" value="ECO:0007669"/>
    <property type="project" value="UniProtKB-KW"/>
</dbReference>
<dbReference type="AlphaFoldDB" id="A0A9D4TIM1"/>
<evidence type="ECO:0000256" key="15">
    <source>
        <dbReference type="SAM" id="MobiDB-lite"/>
    </source>
</evidence>
<protein>
    <recommendedName>
        <fullName evidence="14">Acyltransferase</fullName>
        <ecNumber evidence="14">2.3.1.-</ecNumber>
    </recommendedName>
</protein>
<dbReference type="GO" id="GO:0019432">
    <property type="term" value="P:triglyceride biosynthetic process"/>
    <property type="evidence" value="ECO:0007669"/>
    <property type="project" value="TreeGrafter"/>
</dbReference>
<evidence type="ECO:0000256" key="9">
    <source>
        <dbReference type="ARBA" id="ARBA00022824"/>
    </source>
</evidence>
<dbReference type="PANTHER" id="PTHR12317:SF0">
    <property type="entry name" value="ACYLTRANSFERASE"/>
    <property type="match status" value="1"/>
</dbReference>
<dbReference type="EC" id="2.3.1.-" evidence="14"/>
<dbReference type="GO" id="GO:0005789">
    <property type="term" value="C:endoplasmic reticulum membrane"/>
    <property type="evidence" value="ECO:0007669"/>
    <property type="project" value="UniProtKB-SubCell"/>
</dbReference>
<organism evidence="16 17">
    <name type="scientific">Chlorella vulgaris</name>
    <name type="common">Green alga</name>
    <dbReference type="NCBI Taxonomy" id="3077"/>
    <lineage>
        <taxon>Eukaryota</taxon>
        <taxon>Viridiplantae</taxon>
        <taxon>Chlorophyta</taxon>
        <taxon>core chlorophytes</taxon>
        <taxon>Trebouxiophyceae</taxon>
        <taxon>Chlorellales</taxon>
        <taxon>Chlorellaceae</taxon>
        <taxon>Chlorella clade</taxon>
        <taxon>Chlorella</taxon>
    </lineage>
</organism>
<gene>
    <name evidence="16" type="ORF">D9Q98_008780</name>
</gene>
<evidence type="ECO:0000256" key="8">
    <source>
        <dbReference type="ARBA" id="ARBA00022798"/>
    </source>
</evidence>
<keyword evidence="7 14" id="KW-0812">Transmembrane</keyword>
<dbReference type="CDD" id="cd07987">
    <property type="entry name" value="LPLAT_MGAT-like"/>
    <property type="match status" value="1"/>
</dbReference>